<evidence type="ECO:0000313" key="4">
    <source>
        <dbReference type="Proteomes" id="UP001187682"/>
    </source>
</evidence>
<dbReference type="Proteomes" id="UP001187682">
    <property type="component" value="Unassembled WGS sequence"/>
</dbReference>
<dbReference type="PANTHER" id="PTHR35186:SF4">
    <property type="entry name" value="PRION-INHIBITION AND PROPAGATION HELO DOMAIN-CONTAINING PROTEIN"/>
    <property type="match status" value="1"/>
</dbReference>
<evidence type="ECO:0000256" key="1">
    <source>
        <dbReference type="SAM" id="MobiDB-lite"/>
    </source>
</evidence>
<proteinExistence type="predicted"/>
<dbReference type="AlphaFoldDB" id="A0AAE8N372"/>
<accession>A0AAE8N372</accession>
<organism evidence="3 4">
    <name type="scientific">Cephalotrichum gorgonifer</name>
    <dbReference type="NCBI Taxonomy" id="2041049"/>
    <lineage>
        <taxon>Eukaryota</taxon>
        <taxon>Fungi</taxon>
        <taxon>Dikarya</taxon>
        <taxon>Ascomycota</taxon>
        <taxon>Pezizomycotina</taxon>
        <taxon>Sordariomycetes</taxon>
        <taxon>Hypocreomycetidae</taxon>
        <taxon>Microascales</taxon>
        <taxon>Microascaceae</taxon>
        <taxon>Cephalotrichum</taxon>
    </lineage>
</organism>
<dbReference type="PANTHER" id="PTHR35186">
    <property type="entry name" value="ANK_REP_REGION DOMAIN-CONTAINING PROTEIN"/>
    <property type="match status" value="1"/>
</dbReference>
<feature type="region of interest" description="Disordered" evidence="1">
    <location>
        <begin position="254"/>
        <end position="275"/>
    </location>
</feature>
<feature type="domain" description="DUF7580" evidence="2">
    <location>
        <begin position="175"/>
        <end position="561"/>
    </location>
</feature>
<name>A0AAE8N372_9PEZI</name>
<feature type="compositionally biased region" description="Low complexity" evidence="1">
    <location>
        <begin position="266"/>
        <end position="275"/>
    </location>
</feature>
<sequence length="568" mass="64273">MAEIAGLVLGGIPLIIWALDRYAEPFEAFHHYRTSIETLRTDLVLQNRQLQTTLSNIGLDNEPTIDELRECFATKFPSISRELESIIQRMGTAIYVLMKKLNIDADGKKPDGFAQYEWRKVKHSFSIKKRNKLVADLRHWNDDLRRALEKPEIPLEDNGRKVQDLKKRFNPQRCTSIRQCLSSLHRALKSGFGCACLHPHKAAISLDWNAYQSDLTRSFEVAISYQTNSQPPHESDSWRRLHLTLECPETTKSVPELLTPPVTPARSPSPSSSIRSRISDFRNVRFLSSTPPPLPKSPAASILNLSQSSTAKSISASVEITNLCKTVSTKNGPWLSDFLKDPDQDQDRKFSVDHNQPEPPKITQIIPLKSLLSIHDRQMAQGGKPYLSLSKKQRLCIAASISWSVLHMCGSGWLDEQWSEKQARIFLERGPGGREIPSQYPCASYVFSGPTTQGQTTDDQNYLMSRTAIFALGVLLIELCINKPLEEMRTAGESGPRDPLLVDYPTAESKLDEVYREAGDSYGYATERCVKFAFEGRDIHRDFDFSQFRQQFYDAVVAPVQATYLMFT</sequence>
<gene>
    <name evidence="3" type="ORF">DNG_07293</name>
</gene>
<evidence type="ECO:0000313" key="3">
    <source>
        <dbReference type="EMBL" id="SPO04608.1"/>
    </source>
</evidence>
<dbReference type="Pfam" id="PF24476">
    <property type="entry name" value="DUF7580"/>
    <property type="match status" value="1"/>
</dbReference>
<protein>
    <recommendedName>
        <fullName evidence="2">DUF7580 domain-containing protein</fullName>
    </recommendedName>
</protein>
<keyword evidence="4" id="KW-1185">Reference proteome</keyword>
<comment type="caution">
    <text evidence="3">The sequence shown here is derived from an EMBL/GenBank/DDBJ whole genome shotgun (WGS) entry which is preliminary data.</text>
</comment>
<reference evidence="3" key="1">
    <citation type="submission" date="2018-03" db="EMBL/GenBank/DDBJ databases">
        <authorList>
            <person name="Guldener U."/>
        </authorList>
    </citation>
    <scope>NUCLEOTIDE SEQUENCE</scope>
</reference>
<dbReference type="InterPro" id="IPR056002">
    <property type="entry name" value="DUF7580"/>
</dbReference>
<evidence type="ECO:0000259" key="2">
    <source>
        <dbReference type="Pfam" id="PF24476"/>
    </source>
</evidence>
<dbReference type="EMBL" id="ONZQ02000010">
    <property type="protein sequence ID" value="SPO04608.1"/>
    <property type="molecule type" value="Genomic_DNA"/>
</dbReference>